<evidence type="ECO:0000313" key="5">
    <source>
        <dbReference type="Proteomes" id="UP000242561"/>
    </source>
</evidence>
<dbReference type="Proteomes" id="UP000242561">
    <property type="component" value="Chromosome"/>
</dbReference>
<gene>
    <name evidence="4" type="ORF">LPB140_04695</name>
</gene>
<dbReference type="InterPro" id="IPR020843">
    <property type="entry name" value="ER"/>
</dbReference>
<dbReference type="InterPro" id="IPR036291">
    <property type="entry name" value="NAD(P)-bd_dom_sf"/>
</dbReference>
<keyword evidence="5" id="KW-1185">Reference proteome</keyword>
<evidence type="ECO:0000256" key="2">
    <source>
        <dbReference type="ARBA" id="ARBA00023002"/>
    </source>
</evidence>
<dbReference type="RefSeq" id="WP_072558868.1">
    <property type="nucleotide sequence ID" value="NZ_CP018154.1"/>
</dbReference>
<dbReference type="InterPro" id="IPR011032">
    <property type="entry name" value="GroES-like_sf"/>
</dbReference>
<sequence>MSSNSEMMRAVIMDGPGGPEVLKIAQRPIPTPADNQYLVKTAFAGVNRPDVVQRMGLYPPPPGTTDIFGLEISGRIVAAGKNVNADLIGQNICALVAGGGYGEYVAVTDGHFLIVPPRLSMEKAAAMPETLLTVWHNIFERGYARDGERLLVHGGTSGIGTMAIKLAKLFDLNIIVTCGSDAKCAAALAIGADHAINYKSQDFVAEIAKITDGQGVNLILDMVAGSYVPRNLQCLAPDGRHVTIAIQGGAMAEINMAYVMMRRLTLTGSTLRARSDEFKGLLFDEIAANVWPIVVEGDLEPEMDQIFPLEEAAKAHAHMESGDHVGKIILSL</sequence>
<dbReference type="CDD" id="cd05276">
    <property type="entry name" value="p53_inducible_oxidoreductase"/>
    <property type="match status" value="1"/>
</dbReference>
<dbReference type="AlphaFoldDB" id="A0A1L3JAR2"/>
<feature type="domain" description="Enoyl reductase (ER)" evidence="3">
    <location>
        <begin position="17"/>
        <end position="330"/>
    </location>
</feature>
<evidence type="ECO:0000313" key="4">
    <source>
        <dbReference type="EMBL" id="APG62217.1"/>
    </source>
</evidence>
<dbReference type="NCBIfam" id="TIGR02824">
    <property type="entry name" value="quinone_pig3"/>
    <property type="match status" value="1"/>
</dbReference>
<dbReference type="SUPFAM" id="SSF50129">
    <property type="entry name" value="GroES-like"/>
    <property type="match status" value="1"/>
</dbReference>
<name>A0A1L3JAR2_9SPHN</name>
<proteinExistence type="predicted"/>
<dbReference type="InterPro" id="IPR013154">
    <property type="entry name" value="ADH-like_N"/>
</dbReference>
<reference evidence="4 5" key="1">
    <citation type="submission" date="2016-11" db="EMBL/GenBank/DDBJ databases">
        <title>Sphingorhabdus sp. LPB0140, isolated from marine environment.</title>
        <authorList>
            <person name="Kim E."/>
            <person name="Yi H."/>
        </authorList>
    </citation>
    <scope>NUCLEOTIDE SEQUENCE [LARGE SCALE GENOMIC DNA]</scope>
    <source>
        <strain evidence="4 5">LPB0140</strain>
    </source>
</reference>
<dbReference type="InterPro" id="IPR013149">
    <property type="entry name" value="ADH-like_C"/>
</dbReference>
<evidence type="ECO:0000256" key="1">
    <source>
        <dbReference type="ARBA" id="ARBA00022857"/>
    </source>
</evidence>
<dbReference type="InterPro" id="IPR014189">
    <property type="entry name" value="Quinone_OxRdtase_PIG3"/>
</dbReference>
<dbReference type="PANTHER" id="PTHR48106:SF8">
    <property type="entry name" value="OS02G0805600 PROTEIN"/>
    <property type="match status" value="1"/>
</dbReference>
<accession>A0A1L3JAR2</accession>
<dbReference type="Gene3D" id="3.40.50.720">
    <property type="entry name" value="NAD(P)-binding Rossmann-like Domain"/>
    <property type="match status" value="1"/>
</dbReference>
<dbReference type="STRING" id="1913578.LPB140_04695"/>
<keyword evidence="1" id="KW-0521">NADP</keyword>
<dbReference type="Gene3D" id="3.90.180.10">
    <property type="entry name" value="Medium-chain alcohol dehydrogenases, catalytic domain"/>
    <property type="match status" value="1"/>
</dbReference>
<dbReference type="OrthoDB" id="9780520at2"/>
<dbReference type="Pfam" id="PF08240">
    <property type="entry name" value="ADH_N"/>
    <property type="match status" value="1"/>
</dbReference>
<protein>
    <submittedName>
        <fullName evidence="4">NAD(P)H-quinone oxidoreductase</fullName>
    </submittedName>
</protein>
<dbReference type="Pfam" id="PF00107">
    <property type="entry name" value="ADH_zinc_N"/>
    <property type="match status" value="1"/>
</dbReference>
<evidence type="ECO:0000259" key="3">
    <source>
        <dbReference type="SMART" id="SM00829"/>
    </source>
</evidence>
<dbReference type="SUPFAM" id="SSF51735">
    <property type="entry name" value="NAD(P)-binding Rossmann-fold domains"/>
    <property type="match status" value="1"/>
</dbReference>
<dbReference type="PANTHER" id="PTHR48106">
    <property type="entry name" value="QUINONE OXIDOREDUCTASE PIG3-RELATED"/>
    <property type="match status" value="1"/>
</dbReference>
<keyword evidence="2" id="KW-0560">Oxidoreductase</keyword>
<dbReference type="GO" id="GO:0070402">
    <property type="term" value="F:NADPH binding"/>
    <property type="evidence" value="ECO:0007669"/>
    <property type="project" value="TreeGrafter"/>
</dbReference>
<organism evidence="4 5">
    <name type="scientific">Sphingorhabdus lutea</name>
    <dbReference type="NCBI Taxonomy" id="1913578"/>
    <lineage>
        <taxon>Bacteria</taxon>
        <taxon>Pseudomonadati</taxon>
        <taxon>Pseudomonadota</taxon>
        <taxon>Alphaproteobacteria</taxon>
        <taxon>Sphingomonadales</taxon>
        <taxon>Sphingomonadaceae</taxon>
        <taxon>Sphingorhabdus</taxon>
    </lineage>
</organism>
<dbReference type="GO" id="GO:0016651">
    <property type="term" value="F:oxidoreductase activity, acting on NAD(P)H"/>
    <property type="evidence" value="ECO:0007669"/>
    <property type="project" value="TreeGrafter"/>
</dbReference>
<dbReference type="EMBL" id="CP018154">
    <property type="protein sequence ID" value="APG62217.1"/>
    <property type="molecule type" value="Genomic_DNA"/>
</dbReference>
<dbReference type="KEGG" id="sphl:LPB140_04695"/>
<dbReference type="SMART" id="SM00829">
    <property type="entry name" value="PKS_ER"/>
    <property type="match status" value="1"/>
</dbReference>